<dbReference type="Pfam" id="PF03948">
    <property type="entry name" value="Ribosomal_L9_C"/>
    <property type="match status" value="1"/>
</dbReference>
<evidence type="ECO:0000256" key="1">
    <source>
        <dbReference type="ARBA" id="ARBA00010605"/>
    </source>
</evidence>
<dbReference type="HAMAP" id="MF_00503">
    <property type="entry name" value="Ribosomal_bL9"/>
    <property type="match status" value="1"/>
</dbReference>
<dbReference type="Gene3D" id="3.10.430.100">
    <property type="entry name" value="Ribosomal protein L9, C-terminal domain"/>
    <property type="match status" value="1"/>
</dbReference>
<evidence type="ECO:0000313" key="11">
    <source>
        <dbReference type="Proteomes" id="UP001596549"/>
    </source>
</evidence>
<dbReference type="PROSITE" id="PS00651">
    <property type="entry name" value="RIBOSOMAL_L9"/>
    <property type="match status" value="1"/>
</dbReference>
<dbReference type="NCBIfam" id="TIGR00158">
    <property type="entry name" value="L9"/>
    <property type="match status" value="1"/>
</dbReference>
<feature type="domain" description="Ribosomal protein L9" evidence="9">
    <location>
        <begin position="13"/>
        <end position="40"/>
    </location>
</feature>
<evidence type="ECO:0000313" key="10">
    <source>
        <dbReference type="EMBL" id="MFC7370786.1"/>
    </source>
</evidence>
<dbReference type="InterPro" id="IPR020070">
    <property type="entry name" value="Ribosomal_bL9_N"/>
</dbReference>
<dbReference type="EMBL" id="JBHTCP010000006">
    <property type="protein sequence ID" value="MFC7370786.1"/>
    <property type="molecule type" value="Genomic_DNA"/>
</dbReference>
<dbReference type="InterPro" id="IPR000244">
    <property type="entry name" value="Ribosomal_bL9"/>
</dbReference>
<dbReference type="SUPFAM" id="SSF55658">
    <property type="entry name" value="L9 N-domain-like"/>
    <property type="match status" value="1"/>
</dbReference>
<evidence type="ECO:0000256" key="4">
    <source>
        <dbReference type="ARBA" id="ARBA00022980"/>
    </source>
</evidence>
<reference evidence="11" key="1">
    <citation type="journal article" date="2019" name="Int. J. Syst. Evol. Microbiol.">
        <title>The Global Catalogue of Microorganisms (GCM) 10K type strain sequencing project: providing services to taxonomists for standard genome sequencing and annotation.</title>
        <authorList>
            <consortium name="The Broad Institute Genomics Platform"/>
            <consortium name="The Broad Institute Genome Sequencing Center for Infectious Disease"/>
            <person name="Wu L."/>
            <person name="Ma J."/>
        </authorList>
    </citation>
    <scope>NUCLEOTIDE SEQUENCE [LARGE SCALE GENOMIC DNA]</scope>
    <source>
        <strain evidence="11">NBRC 106396</strain>
    </source>
</reference>
<keyword evidence="4 7" id="KW-0689">Ribosomal protein</keyword>
<comment type="function">
    <text evidence="7">Binds to the 23S rRNA.</text>
</comment>
<dbReference type="Pfam" id="PF01281">
    <property type="entry name" value="Ribosomal_L9_N"/>
    <property type="match status" value="1"/>
</dbReference>
<dbReference type="GO" id="GO:0005840">
    <property type="term" value="C:ribosome"/>
    <property type="evidence" value="ECO:0007669"/>
    <property type="project" value="UniProtKB-KW"/>
</dbReference>
<dbReference type="RefSeq" id="WP_379746716.1">
    <property type="nucleotide sequence ID" value="NZ_JBHTCP010000006.1"/>
</dbReference>
<dbReference type="InterPro" id="IPR036935">
    <property type="entry name" value="Ribosomal_bL9_N_sf"/>
</dbReference>
<evidence type="ECO:0000256" key="8">
    <source>
        <dbReference type="SAM" id="Coils"/>
    </source>
</evidence>
<organism evidence="10 11">
    <name type="scientific">Fictibacillus iocasae</name>
    <dbReference type="NCBI Taxonomy" id="2715437"/>
    <lineage>
        <taxon>Bacteria</taxon>
        <taxon>Bacillati</taxon>
        <taxon>Bacillota</taxon>
        <taxon>Bacilli</taxon>
        <taxon>Bacillales</taxon>
        <taxon>Fictibacillaceae</taxon>
        <taxon>Fictibacillus</taxon>
    </lineage>
</organism>
<name>A0ABW2NQ15_9BACL</name>
<dbReference type="Proteomes" id="UP001596549">
    <property type="component" value="Unassembled WGS sequence"/>
</dbReference>
<evidence type="ECO:0000256" key="7">
    <source>
        <dbReference type="HAMAP-Rule" id="MF_00503"/>
    </source>
</evidence>
<evidence type="ECO:0000259" key="9">
    <source>
        <dbReference type="PROSITE" id="PS00651"/>
    </source>
</evidence>
<evidence type="ECO:0000256" key="3">
    <source>
        <dbReference type="ARBA" id="ARBA00022884"/>
    </source>
</evidence>
<keyword evidence="2 7" id="KW-0699">rRNA-binding</keyword>
<dbReference type="SUPFAM" id="SSF55653">
    <property type="entry name" value="Ribosomal protein L9 C-domain"/>
    <property type="match status" value="1"/>
</dbReference>
<evidence type="ECO:0000256" key="2">
    <source>
        <dbReference type="ARBA" id="ARBA00022730"/>
    </source>
</evidence>
<dbReference type="PANTHER" id="PTHR21368">
    <property type="entry name" value="50S RIBOSOMAL PROTEIN L9"/>
    <property type="match status" value="1"/>
</dbReference>
<accession>A0ABW2NQ15</accession>
<dbReference type="InterPro" id="IPR036791">
    <property type="entry name" value="Ribosomal_bL9_C_sf"/>
</dbReference>
<dbReference type="Gene3D" id="3.40.5.10">
    <property type="entry name" value="Ribosomal protein L9, N-terminal domain"/>
    <property type="match status" value="1"/>
</dbReference>
<comment type="caution">
    <text evidence="10">The sequence shown here is derived from an EMBL/GenBank/DDBJ whole genome shotgun (WGS) entry which is preliminary data.</text>
</comment>
<keyword evidence="3 7" id="KW-0694">RNA-binding</keyword>
<protein>
    <recommendedName>
        <fullName evidence="6 7">Large ribosomal subunit protein bL9</fullName>
    </recommendedName>
</protein>
<keyword evidence="5 7" id="KW-0687">Ribonucleoprotein</keyword>
<proteinExistence type="inferred from homology"/>
<comment type="similarity">
    <text evidence="1 7">Belongs to the bacterial ribosomal protein bL9 family.</text>
</comment>
<keyword evidence="11" id="KW-1185">Reference proteome</keyword>
<evidence type="ECO:0000256" key="6">
    <source>
        <dbReference type="ARBA" id="ARBA00035292"/>
    </source>
</evidence>
<dbReference type="InterPro" id="IPR009027">
    <property type="entry name" value="Ribosomal_bL9/RNase_H1_N"/>
</dbReference>
<keyword evidence="8" id="KW-0175">Coiled coil</keyword>
<gene>
    <name evidence="7 10" type="primary">rplI</name>
    <name evidence="10" type="ORF">ACFQPF_03780</name>
</gene>
<sequence>MKVVFLQDVKGKGKKGEIKNVSEGYARNYLLPNKLATEANKGAVATVEGQKKSEEKKAQQMKEEAQALKEKLAEMTVTIPTKSGEGGRVFGSVTSKQIAEGLKKAGVTIDKRKIELNDPIKALGFTNVSVKLHPEVTGTIKVHVVEG</sequence>
<dbReference type="InterPro" id="IPR020069">
    <property type="entry name" value="Ribosomal_bL9_C"/>
</dbReference>
<feature type="coiled-coil region" evidence="8">
    <location>
        <begin position="44"/>
        <end position="78"/>
    </location>
</feature>
<dbReference type="InterPro" id="IPR020594">
    <property type="entry name" value="Ribosomal_bL9_bac/chp"/>
</dbReference>
<evidence type="ECO:0000256" key="5">
    <source>
        <dbReference type="ARBA" id="ARBA00023274"/>
    </source>
</evidence>